<keyword evidence="4" id="KW-0963">Cytoplasm</keyword>
<evidence type="ECO:0000313" key="9">
    <source>
        <dbReference type="EMBL" id="GEM90789.1"/>
    </source>
</evidence>
<comment type="caution">
    <text evidence="9">The sequence shown here is derived from an EMBL/GenBank/DDBJ whole genome shotgun (WGS) entry which is preliminary data.</text>
</comment>
<dbReference type="CDD" id="cd16343">
    <property type="entry name" value="LMWPTP"/>
    <property type="match status" value="1"/>
</dbReference>
<gene>
    <name evidence="9" type="ORF">ODE01S_22230</name>
</gene>
<dbReference type="InterPro" id="IPR036196">
    <property type="entry name" value="Ptyr_pPase_sf"/>
</dbReference>
<dbReference type="InterPro" id="IPR017867">
    <property type="entry name" value="Tyr_phospatase_low_mol_wt"/>
</dbReference>
<dbReference type="AlphaFoldDB" id="A0A511RMC4"/>
<dbReference type="RefSeq" id="WP_147148851.1">
    <property type="nucleotide sequence ID" value="NZ_BJXN01000022.1"/>
</dbReference>
<accession>A0A511RMC4</accession>
<evidence type="ECO:0000256" key="6">
    <source>
        <dbReference type="ARBA" id="ARBA00022912"/>
    </source>
</evidence>
<dbReference type="GO" id="GO:0004726">
    <property type="term" value="F:non-membrane spanning protein tyrosine phosphatase activity"/>
    <property type="evidence" value="ECO:0007669"/>
    <property type="project" value="InterPro"/>
</dbReference>
<dbReference type="Gene3D" id="3.40.50.2300">
    <property type="match status" value="1"/>
</dbReference>
<sequence length="161" mass="18223">MPPIRVLFVCLGNICRSPLAEGAARKLVRERGLEHRFRFDSAGTAGYHEGEPYDPRVRKVLADHGALFPHTARRITAEDYRAFDWILGMDEANLRDLRRLAPPDTAARIALVTEPWGGGRVTDPYYADDWACEQTYLELEDLVARWLERWTNGEDGPEGAA</sequence>
<evidence type="ECO:0000313" key="10">
    <source>
        <dbReference type="Proteomes" id="UP000321827"/>
    </source>
</evidence>
<dbReference type="OrthoDB" id="9784339at2"/>
<evidence type="ECO:0000256" key="7">
    <source>
        <dbReference type="PIRSR" id="PIRSR617867-1"/>
    </source>
</evidence>
<reference evidence="9 10" key="1">
    <citation type="submission" date="2019-07" db="EMBL/GenBank/DDBJ databases">
        <title>Whole genome shotgun sequence of Oceanithermus desulfurans NBRC 100063.</title>
        <authorList>
            <person name="Hosoyama A."/>
            <person name="Uohara A."/>
            <person name="Ohji S."/>
            <person name="Ichikawa N."/>
        </authorList>
    </citation>
    <scope>NUCLEOTIDE SEQUENCE [LARGE SCALE GENOMIC DNA]</scope>
    <source>
        <strain evidence="9 10">NBRC 100063</strain>
    </source>
</reference>
<evidence type="ECO:0000256" key="1">
    <source>
        <dbReference type="ARBA" id="ARBA00004496"/>
    </source>
</evidence>
<dbReference type="SMART" id="SM00226">
    <property type="entry name" value="LMWPc"/>
    <property type="match status" value="1"/>
</dbReference>
<organism evidence="9 10">
    <name type="scientific">Oceanithermus desulfurans NBRC 100063</name>
    <dbReference type="NCBI Taxonomy" id="1227550"/>
    <lineage>
        <taxon>Bacteria</taxon>
        <taxon>Thermotogati</taxon>
        <taxon>Deinococcota</taxon>
        <taxon>Deinococci</taxon>
        <taxon>Thermales</taxon>
        <taxon>Thermaceae</taxon>
        <taxon>Oceanithermus</taxon>
    </lineage>
</organism>
<dbReference type="PRINTS" id="PR00719">
    <property type="entry name" value="LMWPTPASE"/>
</dbReference>
<name>A0A511RMC4_9DEIN</name>
<feature type="active site" description="Proton donor" evidence="7">
    <location>
        <position position="123"/>
    </location>
</feature>
<dbReference type="PANTHER" id="PTHR11717:SF7">
    <property type="entry name" value="LOW MOLECULAR WEIGHT PHOSPHOTYROSINE PROTEIN PHOSPHATASE"/>
    <property type="match status" value="1"/>
</dbReference>
<evidence type="ECO:0000256" key="4">
    <source>
        <dbReference type="ARBA" id="ARBA00022490"/>
    </source>
</evidence>
<evidence type="ECO:0000256" key="2">
    <source>
        <dbReference type="ARBA" id="ARBA00011063"/>
    </source>
</evidence>
<dbReference type="GO" id="GO:0005737">
    <property type="term" value="C:cytoplasm"/>
    <property type="evidence" value="ECO:0007669"/>
    <property type="project" value="UniProtKB-SubCell"/>
</dbReference>
<dbReference type="InterPro" id="IPR050438">
    <property type="entry name" value="LMW_PTPase"/>
</dbReference>
<dbReference type="InterPro" id="IPR023485">
    <property type="entry name" value="Ptyr_pPase"/>
</dbReference>
<protein>
    <recommendedName>
        <fullName evidence="3">protein-tyrosine-phosphatase</fullName>
        <ecNumber evidence="3">3.1.3.48</ecNumber>
    </recommendedName>
</protein>
<dbReference type="SUPFAM" id="SSF52788">
    <property type="entry name" value="Phosphotyrosine protein phosphatases I"/>
    <property type="match status" value="1"/>
</dbReference>
<dbReference type="PANTHER" id="PTHR11717">
    <property type="entry name" value="LOW MOLECULAR WEIGHT PROTEIN TYROSINE PHOSPHATASE"/>
    <property type="match status" value="1"/>
</dbReference>
<evidence type="ECO:0000259" key="8">
    <source>
        <dbReference type="SMART" id="SM00226"/>
    </source>
</evidence>
<keyword evidence="5" id="KW-0378">Hydrolase</keyword>
<comment type="similarity">
    <text evidence="2">Belongs to the low molecular weight phosphotyrosine protein phosphatase family.</text>
</comment>
<dbReference type="EMBL" id="BJXN01000022">
    <property type="protein sequence ID" value="GEM90789.1"/>
    <property type="molecule type" value="Genomic_DNA"/>
</dbReference>
<dbReference type="InterPro" id="IPR002115">
    <property type="entry name" value="Tyr_Pase_low_mol_wt_mml"/>
</dbReference>
<feature type="domain" description="Phosphotyrosine protein phosphatase I" evidence="8">
    <location>
        <begin position="4"/>
        <end position="149"/>
    </location>
</feature>
<dbReference type="PRINTS" id="PR00720">
    <property type="entry name" value="MAMMALPTPASE"/>
</dbReference>
<evidence type="ECO:0000256" key="3">
    <source>
        <dbReference type="ARBA" id="ARBA00013064"/>
    </source>
</evidence>
<dbReference type="GO" id="GO:0003993">
    <property type="term" value="F:acid phosphatase activity"/>
    <property type="evidence" value="ECO:0007669"/>
    <property type="project" value="InterPro"/>
</dbReference>
<dbReference type="Proteomes" id="UP000321827">
    <property type="component" value="Unassembled WGS sequence"/>
</dbReference>
<dbReference type="Pfam" id="PF01451">
    <property type="entry name" value="LMWPc"/>
    <property type="match status" value="1"/>
</dbReference>
<dbReference type="EC" id="3.1.3.48" evidence="3"/>
<comment type="subcellular location">
    <subcellularLocation>
        <location evidence="1">Cytoplasm</location>
    </subcellularLocation>
</comment>
<feature type="active site" evidence="7">
    <location>
        <position position="16"/>
    </location>
</feature>
<feature type="active site" description="Nucleophile" evidence="7">
    <location>
        <position position="10"/>
    </location>
</feature>
<keyword evidence="6" id="KW-0904">Protein phosphatase</keyword>
<evidence type="ECO:0000256" key="5">
    <source>
        <dbReference type="ARBA" id="ARBA00022801"/>
    </source>
</evidence>
<proteinExistence type="inferred from homology"/>